<sequence>MHKGKKYRSPFQKYSHGSDRPGDDLVTLHTHERREEEAAGKERGNGGQVMGRGMGEAEGAQRG</sequence>
<comment type="caution">
    <text evidence="2">The sequence shown here is derived from an EMBL/GenBank/DDBJ whole genome shotgun (WGS) entry which is preliminary data.</text>
</comment>
<evidence type="ECO:0000313" key="2">
    <source>
        <dbReference type="EMBL" id="MPC82637.1"/>
    </source>
</evidence>
<feature type="compositionally biased region" description="Gly residues" evidence="1">
    <location>
        <begin position="45"/>
        <end position="63"/>
    </location>
</feature>
<evidence type="ECO:0000256" key="1">
    <source>
        <dbReference type="SAM" id="MobiDB-lite"/>
    </source>
</evidence>
<keyword evidence="3" id="KW-1185">Reference proteome</keyword>
<dbReference type="AlphaFoldDB" id="A0A5B7ILU2"/>
<reference evidence="2 3" key="1">
    <citation type="submission" date="2019-05" db="EMBL/GenBank/DDBJ databases">
        <title>Another draft genome of Portunus trituberculatus and its Hox gene families provides insights of decapod evolution.</title>
        <authorList>
            <person name="Jeong J.-H."/>
            <person name="Song I."/>
            <person name="Kim S."/>
            <person name="Choi T."/>
            <person name="Kim D."/>
            <person name="Ryu S."/>
            <person name="Kim W."/>
        </authorList>
    </citation>
    <scope>NUCLEOTIDE SEQUENCE [LARGE SCALE GENOMIC DNA]</scope>
    <source>
        <tissue evidence="2">Muscle</tissue>
    </source>
</reference>
<feature type="compositionally biased region" description="Basic and acidic residues" evidence="1">
    <location>
        <begin position="29"/>
        <end position="44"/>
    </location>
</feature>
<proteinExistence type="predicted"/>
<name>A0A5B7ILU2_PORTR</name>
<accession>A0A5B7ILU2</accession>
<dbReference type="Proteomes" id="UP000324222">
    <property type="component" value="Unassembled WGS sequence"/>
</dbReference>
<dbReference type="EMBL" id="VSRR010060338">
    <property type="protein sequence ID" value="MPC82637.1"/>
    <property type="molecule type" value="Genomic_DNA"/>
</dbReference>
<evidence type="ECO:0000313" key="3">
    <source>
        <dbReference type="Proteomes" id="UP000324222"/>
    </source>
</evidence>
<organism evidence="2 3">
    <name type="scientific">Portunus trituberculatus</name>
    <name type="common">Swimming crab</name>
    <name type="synonym">Neptunus trituberculatus</name>
    <dbReference type="NCBI Taxonomy" id="210409"/>
    <lineage>
        <taxon>Eukaryota</taxon>
        <taxon>Metazoa</taxon>
        <taxon>Ecdysozoa</taxon>
        <taxon>Arthropoda</taxon>
        <taxon>Crustacea</taxon>
        <taxon>Multicrustacea</taxon>
        <taxon>Malacostraca</taxon>
        <taxon>Eumalacostraca</taxon>
        <taxon>Eucarida</taxon>
        <taxon>Decapoda</taxon>
        <taxon>Pleocyemata</taxon>
        <taxon>Brachyura</taxon>
        <taxon>Eubrachyura</taxon>
        <taxon>Portunoidea</taxon>
        <taxon>Portunidae</taxon>
        <taxon>Portuninae</taxon>
        <taxon>Portunus</taxon>
    </lineage>
</organism>
<feature type="region of interest" description="Disordered" evidence="1">
    <location>
        <begin position="1"/>
        <end position="63"/>
    </location>
</feature>
<gene>
    <name evidence="2" type="ORF">E2C01_077312</name>
</gene>
<protein>
    <submittedName>
        <fullName evidence="2">Uncharacterized protein</fullName>
    </submittedName>
</protein>